<accession>A0A540N876</accession>
<dbReference type="STRING" id="106549.A0A540N876"/>
<sequence length="161" mass="17500">MSMRVTSIRSSKPTSGSYSKVTFIHTLSHGIESKQVNEYSSLKDGVFYSWGELRPGPFLLRLGGPSNICASSWNWNSFCCVVDCLKNLSGLLIFIFATPVEDFIHTTFGTKQNPSSVSASKISLKLNISKEELLKLPTDVKANDDLAAAAAEAADGKPVYC</sequence>
<keyword evidence="2" id="KW-1185">Reference proteome</keyword>
<reference evidence="1 2" key="1">
    <citation type="journal article" date="2019" name="G3 (Bethesda)">
        <title>Sequencing of a Wild Apple (Malus baccata) Genome Unravels the Differences Between Cultivated and Wild Apple Species Regarding Disease Resistance and Cold Tolerance.</title>
        <authorList>
            <person name="Chen X."/>
        </authorList>
    </citation>
    <scope>NUCLEOTIDE SEQUENCE [LARGE SCALE GENOMIC DNA]</scope>
    <source>
        <strain evidence="2">cv. Shandingzi</strain>
        <tissue evidence="1">Leaves</tissue>
    </source>
</reference>
<dbReference type="EMBL" id="VIEB01000089">
    <property type="protein sequence ID" value="TQE07236.1"/>
    <property type="molecule type" value="Genomic_DNA"/>
</dbReference>
<evidence type="ECO:0000313" key="2">
    <source>
        <dbReference type="Proteomes" id="UP000315295"/>
    </source>
</evidence>
<dbReference type="Proteomes" id="UP000315295">
    <property type="component" value="Unassembled WGS sequence"/>
</dbReference>
<protein>
    <submittedName>
        <fullName evidence="1">Uncharacterized protein</fullName>
    </submittedName>
</protein>
<organism evidence="1 2">
    <name type="scientific">Malus baccata</name>
    <name type="common">Siberian crab apple</name>
    <name type="synonym">Pyrus baccata</name>
    <dbReference type="NCBI Taxonomy" id="106549"/>
    <lineage>
        <taxon>Eukaryota</taxon>
        <taxon>Viridiplantae</taxon>
        <taxon>Streptophyta</taxon>
        <taxon>Embryophyta</taxon>
        <taxon>Tracheophyta</taxon>
        <taxon>Spermatophyta</taxon>
        <taxon>Magnoliopsida</taxon>
        <taxon>eudicotyledons</taxon>
        <taxon>Gunneridae</taxon>
        <taxon>Pentapetalae</taxon>
        <taxon>rosids</taxon>
        <taxon>fabids</taxon>
        <taxon>Rosales</taxon>
        <taxon>Rosaceae</taxon>
        <taxon>Amygdaloideae</taxon>
        <taxon>Maleae</taxon>
        <taxon>Malus</taxon>
    </lineage>
</organism>
<name>A0A540N876_MALBA</name>
<proteinExistence type="predicted"/>
<dbReference type="AlphaFoldDB" id="A0A540N876"/>
<evidence type="ECO:0000313" key="1">
    <source>
        <dbReference type="EMBL" id="TQE07236.1"/>
    </source>
</evidence>
<comment type="caution">
    <text evidence="1">The sequence shown here is derived from an EMBL/GenBank/DDBJ whole genome shotgun (WGS) entry which is preliminary data.</text>
</comment>
<gene>
    <name evidence="1" type="ORF">C1H46_007146</name>
</gene>